<feature type="domain" description="DTW" evidence="12">
    <location>
        <begin position="101"/>
        <end position="299"/>
    </location>
</feature>
<proteinExistence type="inferred from homology"/>
<keyword evidence="3" id="KW-0808">Transferase</keyword>
<dbReference type="InterPro" id="IPR005636">
    <property type="entry name" value="DTW"/>
</dbReference>
<dbReference type="EMBL" id="JARAKH010000009">
    <property type="protein sequence ID" value="KAK8400894.1"/>
    <property type="molecule type" value="Genomic_DNA"/>
</dbReference>
<evidence type="ECO:0000256" key="4">
    <source>
        <dbReference type="ARBA" id="ARBA00022691"/>
    </source>
</evidence>
<dbReference type="InterPro" id="IPR051521">
    <property type="entry name" value="tRNA_Mod/Golgi_Maint"/>
</dbReference>
<evidence type="ECO:0000256" key="2">
    <source>
        <dbReference type="ARBA" id="ARBA00012386"/>
    </source>
</evidence>
<evidence type="ECO:0000313" key="13">
    <source>
        <dbReference type="EMBL" id="KAK8400894.1"/>
    </source>
</evidence>
<accession>A0AAW0UL67</accession>
<dbReference type="SMART" id="SM01144">
    <property type="entry name" value="DTW"/>
    <property type="match status" value="1"/>
</dbReference>
<dbReference type="GO" id="GO:0006400">
    <property type="term" value="P:tRNA modification"/>
    <property type="evidence" value="ECO:0007669"/>
    <property type="project" value="TreeGrafter"/>
</dbReference>
<dbReference type="EC" id="2.5.1.25" evidence="2"/>
<evidence type="ECO:0000256" key="6">
    <source>
        <dbReference type="ARBA" id="ARBA00023242"/>
    </source>
</evidence>
<sequence>MGTQIHLKEVTLTRDKRLLRVAQKMSVSRNLAALQVHAAVPMPPGSKQGVVDLRKLNTEELRCIKPSDNTVNPFANMKIQDSSFLDEIDDRSNCAKCSKSRKYFCYTCYVPLPCIAERIPSLQLPFKIDIIKHPREIAGKSTAVHAAVLCPEDVTIYTHPALPDYSTHTNDVVLIFPEKGAMGVKELLHPLGPPSQKRPRPHLPFSKVVFIDCTWNQTRRIYCDERVRGLRCVELDQHETLFWRYQRGKPKTYLATIEAIYYFLVEVHNATATTPYHGEYDDLLFFFKFMYEKIHSQYDPDCLRAYKDL</sequence>
<evidence type="ECO:0000256" key="7">
    <source>
        <dbReference type="ARBA" id="ARBA00037050"/>
    </source>
</evidence>
<keyword evidence="14" id="KW-1185">Reference proteome</keyword>
<keyword evidence="5" id="KW-0819">tRNA processing</keyword>
<comment type="similarity">
    <text evidence="8">Belongs to the TDD superfamily. DTWD1 family.</text>
</comment>
<dbReference type="Proteomes" id="UP001487740">
    <property type="component" value="Unassembled WGS sequence"/>
</dbReference>
<evidence type="ECO:0000259" key="12">
    <source>
        <dbReference type="SMART" id="SM01144"/>
    </source>
</evidence>
<keyword evidence="6" id="KW-0539">Nucleus</keyword>
<dbReference type="GO" id="GO:0005634">
    <property type="term" value="C:nucleus"/>
    <property type="evidence" value="ECO:0007669"/>
    <property type="project" value="UniProtKB-SubCell"/>
</dbReference>
<reference evidence="13 14" key="1">
    <citation type="submission" date="2023-03" db="EMBL/GenBank/DDBJ databases">
        <title>High-quality genome of Scylla paramamosain provides insights in environmental adaptation.</title>
        <authorList>
            <person name="Zhang L."/>
        </authorList>
    </citation>
    <scope>NUCLEOTIDE SEQUENCE [LARGE SCALE GENOMIC DNA]</scope>
    <source>
        <strain evidence="13">LZ_2023a</strain>
        <tissue evidence="13">Muscle</tissue>
    </source>
</reference>
<comment type="catalytic activity">
    <reaction evidence="11">
        <text>a uridine in tRNA + S-adenosyl-L-methionine = a 3-[(3S)-3-amino-3-carboxypropyl]uridine in tRNA + S-methyl-5'-thioadenosine + H(+)</text>
        <dbReference type="Rhea" id="RHEA:62432"/>
        <dbReference type="Rhea" id="RHEA-COMP:13339"/>
        <dbReference type="Rhea" id="RHEA-COMP:16092"/>
        <dbReference type="ChEBI" id="CHEBI:15378"/>
        <dbReference type="ChEBI" id="CHEBI:17509"/>
        <dbReference type="ChEBI" id="CHEBI:59789"/>
        <dbReference type="ChEBI" id="CHEBI:65315"/>
        <dbReference type="ChEBI" id="CHEBI:82930"/>
        <dbReference type="EC" id="2.5.1.25"/>
    </reaction>
</comment>
<dbReference type="PANTHER" id="PTHR15627:SF8">
    <property type="entry name" value="TRNA-URIDINE AMINOCARBOXYPROPYLTRANSFERASE 1"/>
    <property type="match status" value="1"/>
</dbReference>
<evidence type="ECO:0000256" key="1">
    <source>
        <dbReference type="ARBA" id="ARBA00004123"/>
    </source>
</evidence>
<dbReference type="Pfam" id="PF03942">
    <property type="entry name" value="DTW"/>
    <property type="match status" value="1"/>
</dbReference>
<evidence type="ECO:0000256" key="9">
    <source>
        <dbReference type="ARBA" id="ARBA00039242"/>
    </source>
</evidence>
<comment type="function">
    <text evidence="7">Catalyzes the formation of 3-(3-amino-3-carboxypropyl)uridine (acp3U) at position 20 in the D-loop of several cytoplasmic tRNAs (acp3U(20)).</text>
</comment>
<name>A0AAW0UL67_SCYPA</name>
<evidence type="ECO:0000256" key="5">
    <source>
        <dbReference type="ARBA" id="ARBA00022694"/>
    </source>
</evidence>
<keyword evidence="4" id="KW-0949">S-adenosyl-L-methionine</keyword>
<evidence type="ECO:0000313" key="14">
    <source>
        <dbReference type="Proteomes" id="UP001487740"/>
    </source>
</evidence>
<protein>
    <recommendedName>
        <fullName evidence="9">tRNA-uridine aminocarboxypropyltransferase 1</fullName>
        <ecNumber evidence="2">2.5.1.25</ecNumber>
    </recommendedName>
    <alternativeName>
        <fullName evidence="10">DTW domain-containing protein 1</fullName>
    </alternativeName>
</protein>
<evidence type="ECO:0000256" key="11">
    <source>
        <dbReference type="ARBA" id="ARBA00048718"/>
    </source>
</evidence>
<evidence type="ECO:0000256" key="10">
    <source>
        <dbReference type="ARBA" id="ARBA00042508"/>
    </source>
</evidence>
<gene>
    <name evidence="13" type="ORF">O3P69_002571</name>
</gene>
<evidence type="ECO:0000256" key="8">
    <source>
        <dbReference type="ARBA" id="ARBA00038290"/>
    </source>
</evidence>
<dbReference type="PANTHER" id="PTHR15627">
    <property type="entry name" value="NATURAL KILLER CELL-SPECIFIC ANTIGEN KLIP1"/>
    <property type="match status" value="1"/>
</dbReference>
<comment type="caution">
    <text evidence="13">The sequence shown here is derived from an EMBL/GenBank/DDBJ whole genome shotgun (WGS) entry which is preliminary data.</text>
</comment>
<evidence type="ECO:0000256" key="3">
    <source>
        <dbReference type="ARBA" id="ARBA00022679"/>
    </source>
</evidence>
<dbReference type="GO" id="GO:0016432">
    <property type="term" value="F:tRNA-uridine aminocarboxypropyltransferase activity"/>
    <property type="evidence" value="ECO:0007669"/>
    <property type="project" value="UniProtKB-EC"/>
</dbReference>
<organism evidence="13 14">
    <name type="scientific">Scylla paramamosain</name>
    <name type="common">Mud crab</name>
    <dbReference type="NCBI Taxonomy" id="85552"/>
    <lineage>
        <taxon>Eukaryota</taxon>
        <taxon>Metazoa</taxon>
        <taxon>Ecdysozoa</taxon>
        <taxon>Arthropoda</taxon>
        <taxon>Crustacea</taxon>
        <taxon>Multicrustacea</taxon>
        <taxon>Malacostraca</taxon>
        <taxon>Eumalacostraca</taxon>
        <taxon>Eucarida</taxon>
        <taxon>Decapoda</taxon>
        <taxon>Pleocyemata</taxon>
        <taxon>Brachyura</taxon>
        <taxon>Eubrachyura</taxon>
        <taxon>Portunoidea</taxon>
        <taxon>Portunidae</taxon>
        <taxon>Portuninae</taxon>
        <taxon>Scylla</taxon>
    </lineage>
</organism>
<comment type="subcellular location">
    <subcellularLocation>
        <location evidence="1">Nucleus</location>
    </subcellularLocation>
</comment>
<dbReference type="AlphaFoldDB" id="A0AAW0UL67"/>